<dbReference type="InterPro" id="IPR029787">
    <property type="entry name" value="Nucleotide_cyclase"/>
</dbReference>
<dbReference type="InterPro" id="IPR050697">
    <property type="entry name" value="Adenylyl/Guanylyl_Cyclase_3/4"/>
</dbReference>
<keyword evidence="1" id="KW-0812">Transmembrane</keyword>
<evidence type="ECO:0000256" key="1">
    <source>
        <dbReference type="SAM" id="Phobius"/>
    </source>
</evidence>
<dbReference type="PANTHER" id="PTHR43081">
    <property type="entry name" value="ADENYLATE CYCLASE, TERMINAL-DIFFERENTIATION SPECIFIC-RELATED"/>
    <property type="match status" value="1"/>
</dbReference>
<dbReference type="PANTHER" id="PTHR43081:SF1">
    <property type="entry name" value="ADENYLATE CYCLASE, TERMINAL-DIFFERENTIATION SPECIFIC"/>
    <property type="match status" value="1"/>
</dbReference>
<dbReference type="CDD" id="cd18774">
    <property type="entry name" value="PDC2_HK_sensor"/>
    <property type="match status" value="1"/>
</dbReference>
<feature type="transmembrane region" description="Helical" evidence="1">
    <location>
        <begin position="7"/>
        <end position="29"/>
    </location>
</feature>
<dbReference type="AlphaFoldDB" id="A0A1H7ZGD1"/>
<sequence length="631" mass="66899">MRTGLQTILTTLALGCVLIVAGSVHIAWWRTATRNSTALAIEIERQVTTSVRHEWWAQVTGAEAAWGAAARLIERDSSLAARDAALTQPLGSMSLVTALAHEGTKGTVAAIEPGKRGGEPRLQTVAGIWPAADASTPGWVSAIDPAEAEPAVAYVGRLSDGSRLGAFVALSQFSRLLGQIAVGRTGGAAVIDPAGRLVVEPAGHDRDRTKLIKVSRRIGAALAQRAEQSEPVPERIAVELAGERFAVGLSPLHFQGWQFAVIVPESDFLGEIDATTRRVGIGLALAIALAGLVAAALAKLLLVQPIRAVVADLAHLERFELDALVHRRSRLIEIDQLSAALARMAAGLANFGRFIPVDLVRELVAHGGRAEPGGTSARITILFADLAGFTRLAERLGPAVLPVASRFLELASEAVERRAGTVDKFIGDAVMAFWGAPRPQPHTALEACRAALAIVAETAAAGLMDAEGQPLKVRVGLHSGEAIIGNIGSRTRLNYTAIGDSVNLASRLEGANKAYGTAILISEETRREAGEAILVREVDCIAVYGRDLGVTVYELLGLSATTICPAWVECYERALAAYRQRRFRDALHLIETCLAQKPGDGPAVALAERCRNLLTAPPPPDWQPVHALQTK</sequence>
<accession>A0A1H7ZGD1</accession>
<dbReference type="PROSITE" id="PS51257">
    <property type="entry name" value="PROKAR_LIPOPROTEIN"/>
    <property type="match status" value="1"/>
</dbReference>
<dbReference type="RefSeq" id="WP_167561780.1">
    <property type="nucleotide sequence ID" value="NZ_FOAN01000014.1"/>
</dbReference>
<dbReference type="EMBL" id="FOAN01000014">
    <property type="protein sequence ID" value="SEM57345.1"/>
    <property type="molecule type" value="Genomic_DNA"/>
</dbReference>
<protein>
    <submittedName>
        <fullName evidence="3">Adenylate cyclase</fullName>
    </submittedName>
</protein>
<dbReference type="SMART" id="SM00044">
    <property type="entry name" value="CYCc"/>
    <property type="match status" value="1"/>
</dbReference>
<evidence type="ECO:0000313" key="4">
    <source>
        <dbReference type="Proteomes" id="UP000199664"/>
    </source>
</evidence>
<keyword evidence="1" id="KW-0472">Membrane</keyword>
<feature type="transmembrane region" description="Helical" evidence="1">
    <location>
        <begin position="279"/>
        <end position="302"/>
    </location>
</feature>
<reference evidence="4" key="1">
    <citation type="submission" date="2016-10" db="EMBL/GenBank/DDBJ databases">
        <authorList>
            <person name="Varghese N."/>
            <person name="Submissions S."/>
        </authorList>
    </citation>
    <scope>NUCLEOTIDE SEQUENCE [LARGE SCALE GENOMIC DNA]</scope>
    <source>
        <strain evidence="4">LMG 26383,CCUG 61248,R- 45681</strain>
    </source>
</reference>
<proteinExistence type="predicted"/>
<dbReference type="InterPro" id="IPR001054">
    <property type="entry name" value="A/G_cyclase"/>
</dbReference>
<dbReference type="SUPFAM" id="SSF55073">
    <property type="entry name" value="Nucleotide cyclase"/>
    <property type="match status" value="1"/>
</dbReference>
<dbReference type="CDD" id="cd07302">
    <property type="entry name" value="CHD"/>
    <property type="match status" value="1"/>
</dbReference>
<dbReference type="Gene3D" id="3.30.70.1230">
    <property type="entry name" value="Nucleotide cyclase"/>
    <property type="match status" value="1"/>
</dbReference>
<feature type="domain" description="Guanylate cyclase" evidence="2">
    <location>
        <begin position="380"/>
        <end position="509"/>
    </location>
</feature>
<dbReference type="Pfam" id="PF00211">
    <property type="entry name" value="Guanylate_cyc"/>
    <property type="match status" value="1"/>
</dbReference>
<dbReference type="GO" id="GO:0004016">
    <property type="term" value="F:adenylate cyclase activity"/>
    <property type="evidence" value="ECO:0007669"/>
    <property type="project" value="UniProtKB-ARBA"/>
</dbReference>
<dbReference type="PROSITE" id="PS50125">
    <property type="entry name" value="GUANYLATE_CYCLASE_2"/>
    <property type="match status" value="1"/>
</dbReference>
<evidence type="ECO:0000259" key="2">
    <source>
        <dbReference type="PROSITE" id="PS50125"/>
    </source>
</evidence>
<dbReference type="GO" id="GO:0035556">
    <property type="term" value="P:intracellular signal transduction"/>
    <property type="evidence" value="ECO:0007669"/>
    <property type="project" value="InterPro"/>
</dbReference>
<dbReference type="Gene3D" id="3.30.450.20">
    <property type="entry name" value="PAS domain"/>
    <property type="match status" value="1"/>
</dbReference>
<dbReference type="Proteomes" id="UP000199664">
    <property type="component" value="Unassembled WGS sequence"/>
</dbReference>
<name>A0A1H7ZGD1_9HYPH</name>
<gene>
    <name evidence="3" type="ORF">SAMN04515666_11492</name>
</gene>
<organism evidence="3 4">
    <name type="scientific">Bosea lupini</name>
    <dbReference type="NCBI Taxonomy" id="1036779"/>
    <lineage>
        <taxon>Bacteria</taxon>
        <taxon>Pseudomonadati</taxon>
        <taxon>Pseudomonadota</taxon>
        <taxon>Alphaproteobacteria</taxon>
        <taxon>Hyphomicrobiales</taxon>
        <taxon>Boseaceae</taxon>
        <taxon>Bosea</taxon>
    </lineage>
</organism>
<evidence type="ECO:0000313" key="3">
    <source>
        <dbReference type="EMBL" id="SEM57345.1"/>
    </source>
</evidence>
<dbReference type="STRING" id="1036779.SAMN04515666_11492"/>
<dbReference type="GO" id="GO:0006171">
    <property type="term" value="P:cAMP biosynthetic process"/>
    <property type="evidence" value="ECO:0007669"/>
    <property type="project" value="TreeGrafter"/>
</dbReference>
<keyword evidence="4" id="KW-1185">Reference proteome</keyword>
<keyword evidence="1" id="KW-1133">Transmembrane helix</keyword>